<evidence type="ECO:0000256" key="1">
    <source>
        <dbReference type="ARBA" id="ARBA00004173"/>
    </source>
</evidence>
<feature type="domain" description="PRORP" evidence="8">
    <location>
        <begin position="484"/>
        <end position="653"/>
    </location>
</feature>
<reference evidence="9 10" key="1">
    <citation type="journal article" date="2020" name="G3 (Bethesda)">
        <title>Improved Reference Genome for Cyclotella cryptica CCMP332, a Model for Cell Wall Morphogenesis, Salinity Adaptation, and Lipid Production in Diatoms (Bacillariophyta).</title>
        <authorList>
            <person name="Roberts W.R."/>
            <person name="Downey K.M."/>
            <person name="Ruck E.C."/>
            <person name="Traller J.C."/>
            <person name="Alverson A.J."/>
        </authorList>
    </citation>
    <scope>NUCLEOTIDE SEQUENCE [LARGE SCALE GENOMIC DNA]</scope>
    <source>
        <strain evidence="9 10">CCMP332</strain>
    </source>
</reference>
<dbReference type="InterPro" id="IPR031595">
    <property type="entry name" value="PRORP_C"/>
</dbReference>
<dbReference type="GO" id="GO:0046872">
    <property type="term" value="F:metal ion binding"/>
    <property type="evidence" value="ECO:0007669"/>
    <property type="project" value="UniProtKB-KW"/>
</dbReference>
<gene>
    <name evidence="9" type="ORF">HJC23_001770</name>
</gene>
<keyword evidence="4" id="KW-0378">Hydrolase</keyword>
<comment type="similarity">
    <text evidence="2">Belongs to the PPR family. P subfamily.</text>
</comment>
<evidence type="ECO:0000259" key="8">
    <source>
        <dbReference type="Pfam" id="PF16953"/>
    </source>
</evidence>
<keyword evidence="3" id="KW-0479">Metal-binding</keyword>
<accession>A0ABD3QTC5</accession>
<comment type="caution">
    <text evidence="9">The sequence shown here is derived from an EMBL/GenBank/DDBJ whole genome shotgun (WGS) entry which is preliminary data.</text>
</comment>
<dbReference type="PANTHER" id="PTHR13547">
    <property type="match status" value="1"/>
</dbReference>
<dbReference type="PANTHER" id="PTHR13547:SF1">
    <property type="entry name" value="MITOCHONDRIAL RIBONUCLEASE P CATALYTIC SUBUNIT"/>
    <property type="match status" value="1"/>
</dbReference>
<dbReference type="GO" id="GO:0016787">
    <property type="term" value="F:hydrolase activity"/>
    <property type="evidence" value="ECO:0007669"/>
    <property type="project" value="UniProtKB-KW"/>
</dbReference>
<evidence type="ECO:0000256" key="4">
    <source>
        <dbReference type="ARBA" id="ARBA00022801"/>
    </source>
</evidence>
<evidence type="ECO:0000313" key="10">
    <source>
        <dbReference type="Proteomes" id="UP001516023"/>
    </source>
</evidence>
<evidence type="ECO:0000256" key="2">
    <source>
        <dbReference type="ARBA" id="ARBA00007626"/>
    </source>
</evidence>
<evidence type="ECO:0000256" key="5">
    <source>
        <dbReference type="ARBA" id="ARBA00022833"/>
    </source>
</evidence>
<dbReference type="Pfam" id="PF16953">
    <property type="entry name" value="PRORP"/>
    <property type="match status" value="1"/>
</dbReference>
<sequence>MSAAPSGLRQGSASDARPKSEVLLRYLDDILKNELPPPPHNRQSYIEQPTSVYFSTLPSTVKNIKGYPQARGDLVVEASCNVVESERWTPYPMENHLSTTSTGDPCSYHRAIDNILSGKTFRTVQSSLESRGIWSKDAYVMLRSWLLTNPSEIDNDDNIRSRKEWSFFPQHYKLANDLSDAHPSSFREMITLRQDEFRRHMLGSTSMMTKGTEFPVSFFPMVQMVFQEFASQCIIERNPKVVFRAWKKIKECGVILNESSTISLMNTLNAYQTDGDSNAHNVGGEEHKMKQSMQEMAIYLYCLYGASDGTATLLAREMLSQGKTSLAEEALKSCVLTTHNKDDISKAYFDVLEAYCKSNDVEAAVSLFRRLKRRRGVLSFDMHLLLISTLAVNGHLRNDKQCIQIFDELLFSISMKVSKLEYASAKQLYNVLAIGFKAGVQGHVDCTGIYSNLSELFLADDIPLLTGPAKHNEVVAGRVLLDTDTGTCPVTNVKLKLVSLDEDERNELHSDLLDLANKLYAKSPEYKSTDRVERATNELVKFSDWFRKRRSKHFTVIVDGANVGFYMRKKYSKGQFSYRQIQAVVSSLEANGERPLVILPHKYTKPGFIVSDRYRQRLDQDEIEILESLKKDGKLYIVPAGCQDDMYCMIALLGDRDDLEDSTRSNGPNDQLARYPYLITNDRFRDHSLRAKSSFRRLYGCHAVHYKFDRFLGKENCIEVQFMPADLFVPKIQLNKCPSYKTLDESGGMWTGTAWHFPLKNFPANERFVIRLPQMYGSG</sequence>
<dbReference type="Gene3D" id="3.40.50.11980">
    <property type="match status" value="1"/>
</dbReference>
<evidence type="ECO:0000256" key="6">
    <source>
        <dbReference type="ARBA" id="ARBA00022946"/>
    </source>
</evidence>
<keyword evidence="10" id="KW-1185">Reference proteome</keyword>
<keyword evidence="5" id="KW-0862">Zinc</keyword>
<protein>
    <recommendedName>
        <fullName evidence="8">PRORP domain-containing protein</fullName>
    </recommendedName>
</protein>
<evidence type="ECO:0000256" key="7">
    <source>
        <dbReference type="ARBA" id="ARBA00023128"/>
    </source>
</evidence>
<organism evidence="9 10">
    <name type="scientific">Cyclotella cryptica</name>
    <dbReference type="NCBI Taxonomy" id="29204"/>
    <lineage>
        <taxon>Eukaryota</taxon>
        <taxon>Sar</taxon>
        <taxon>Stramenopiles</taxon>
        <taxon>Ochrophyta</taxon>
        <taxon>Bacillariophyta</taxon>
        <taxon>Coscinodiscophyceae</taxon>
        <taxon>Thalassiosirophycidae</taxon>
        <taxon>Stephanodiscales</taxon>
        <taxon>Stephanodiscaceae</taxon>
        <taxon>Cyclotella</taxon>
    </lineage>
</organism>
<evidence type="ECO:0000313" key="9">
    <source>
        <dbReference type="EMBL" id="KAL3802226.1"/>
    </source>
</evidence>
<evidence type="ECO:0000256" key="3">
    <source>
        <dbReference type="ARBA" id="ARBA00022723"/>
    </source>
</evidence>
<keyword evidence="7" id="KW-0496">Mitochondrion</keyword>
<name>A0ABD3QTC5_9STRA</name>
<dbReference type="GO" id="GO:0005739">
    <property type="term" value="C:mitochondrion"/>
    <property type="evidence" value="ECO:0007669"/>
    <property type="project" value="UniProtKB-SubCell"/>
</dbReference>
<dbReference type="AlphaFoldDB" id="A0ABD3QTC5"/>
<comment type="subcellular location">
    <subcellularLocation>
        <location evidence="1">Mitochondrion</location>
    </subcellularLocation>
</comment>
<keyword evidence="6" id="KW-0809">Transit peptide</keyword>
<proteinExistence type="inferred from homology"/>
<dbReference type="Proteomes" id="UP001516023">
    <property type="component" value="Unassembled WGS sequence"/>
</dbReference>
<dbReference type="EMBL" id="JABMIG020000021">
    <property type="protein sequence ID" value="KAL3802226.1"/>
    <property type="molecule type" value="Genomic_DNA"/>
</dbReference>